<keyword evidence="4" id="KW-1185">Reference proteome</keyword>
<dbReference type="Pfam" id="PF08021">
    <property type="entry name" value="FAD_binding_9"/>
    <property type="match status" value="1"/>
</dbReference>
<feature type="region of interest" description="Disordered" evidence="1">
    <location>
        <begin position="266"/>
        <end position="308"/>
    </location>
</feature>
<dbReference type="Gene3D" id="2.40.30.10">
    <property type="entry name" value="Translation factors"/>
    <property type="match status" value="1"/>
</dbReference>
<dbReference type="CDD" id="cd06193">
    <property type="entry name" value="siderophore_interacting"/>
    <property type="match status" value="1"/>
</dbReference>
<evidence type="ECO:0000313" key="4">
    <source>
        <dbReference type="Proteomes" id="UP001059836"/>
    </source>
</evidence>
<dbReference type="PANTHER" id="PTHR30157:SF0">
    <property type="entry name" value="NADPH-DEPENDENT FERRIC-CHELATE REDUCTASE"/>
    <property type="match status" value="1"/>
</dbReference>
<organism evidence="3 4">
    <name type="scientific">Gordonia pseudamarae</name>
    <dbReference type="NCBI Taxonomy" id="2831662"/>
    <lineage>
        <taxon>Bacteria</taxon>
        <taxon>Bacillati</taxon>
        <taxon>Actinomycetota</taxon>
        <taxon>Actinomycetes</taxon>
        <taxon>Mycobacteriales</taxon>
        <taxon>Gordoniaceae</taxon>
        <taxon>Gordonia</taxon>
    </lineage>
</organism>
<evidence type="ECO:0000256" key="1">
    <source>
        <dbReference type="SAM" id="MobiDB-lite"/>
    </source>
</evidence>
<dbReference type="InterPro" id="IPR007037">
    <property type="entry name" value="SIP_rossman_dom"/>
</dbReference>
<dbReference type="EMBL" id="CP045809">
    <property type="protein sequence ID" value="QHN34691.1"/>
    <property type="molecule type" value="Genomic_DNA"/>
</dbReference>
<dbReference type="Pfam" id="PF04954">
    <property type="entry name" value="SIP"/>
    <property type="match status" value="1"/>
</dbReference>
<dbReference type="InterPro" id="IPR039261">
    <property type="entry name" value="FNR_nucleotide-bd"/>
</dbReference>
<dbReference type="PANTHER" id="PTHR30157">
    <property type="entry name" value="FERRIC REDUCTASE, NADPH-DEPENDENT"/>
    <property type="match status" value="1"/>
</dbReference>
<feature type="domain" description="FAD-binding FR-type" evidence="2">
    <location>
        <begin position="1"/>
        <end position="129"/>
    </location>
</feature>
<proteinExistence type="predicted"/>
<dbReference type="SUPFAM" id="SSF63380">
    <property type="entry name" value="Riboflavin synthase domain-like"/>
    <property type="match status" value="1"/>
</dbReference>
<feature type="compositionally biased region" description="Basic and acidic residues" evidence="1">
    <location>
        <begin position="266"/>
        <end position="276"/>
    </location>
</feature>
<protein>
    <submittedName>
        <fullName evidence="3">Siderophore-interacting protein</fullName>
    </submittedName>
</protein>
<name>A0ABX6IHT0_9ACTN</name>
<accession>A0ABX6IHT0</accession>
<reference evidence="3" key="1">
    <citation type="journal article" date="2021" name="Nat. Microbiol.">
        <title>Cocultivation of an ultrasmall environmental parasitic bacterium with lytic ability against bacteria associated with wastewater foams.</title>
        <authorList>
            <person name="Batinovic S."/>
            <person name="Rose J.J.A."/>
            <person name="Ratcliffe J."/>
            <person name="Seviour R.J."/>
            <person name="Petrovski S."/>
        </authorList>
    </citation>
    <scope>NUCLEOTIDE SEQUENCE</scope>
    <source>
        <strain evidence="3">CON9</strain>
    </source>
</reference>
<dbReference type="InterPro" id="IPR013113">
    <property type="entry name" value="SIP_FAD-bd"/>
</dbReference>
<dbReference type="PROSITE" id="PS51384">
    <property type="entry name" value="FAD_FR"/>
    <property type="match status" value="1"/>
</dbReference>
<sequence length="308" mass="33759">MALLFTVDTVEDLSPHMRRFTFSGDAVGQYIATGQFPNIKIFLPHPDGTYDVPELDDPTSRVETVLRSRPELHARVRTYTVRRHSAENNTLSIDFVLHGDEGIASAWAERAKPGTTLGIAGGGGRHIGHGDHYLIAGDETGLPGIGDILDNLPADATGTAYIEIADDSGRFELTKPGGVDVVWLSREGAPGGTTTLLIDAVKAHELKPNTFAWVSAESAQVIAIRKDLRARGVDRKSMLVIGYWRRGLSENGYAKSANHDRDLKEYDDHEHDHDHGVGAAMREGAANLATRLRRRRRARDPKHHPTAD</sequence>
<feature type="compositionally biased region" description="Basic residues" evidence="1">
    <location>
        <begin position="291"/>
        <end position="302"/>
    </location>
</feature>
<dbReference type="InterPro" id="IPR017938">
    <property type="entry name" value="Riboflavin_synthase-like_b-brl"/>
</dbReference>
<dbReference type="InterPro" id="IPR017927">
    <property type="entry name" value="FAD-bd_FR_type"/>
</dbReference>
<evidence type="ECO:0000259" key="2">
    <source>
        <dbReference type="PROSITE" id="PS51384"/>
    </source>
</evidence>
<dbReference type="Gene3D" id="3.40.50.80">
    <property type="entry name" value="Nucleotide-binding domain of ferredoxin-NADP reductase (FNR) module"/>
    <property type="match status" value="1"/>
</dbReference>
<gene>
    <name evidence="3" type="ORF">GII31_07035</name>
</gene>
<dbReference type="RefSeq" id="WP_213248085.1">
    <property type="nucleotide sequence ID" value="NZ_CP045806.1"/>
</dbReference>
<dbReference type="InterPro" id="IPR039374">
    <property type="entry name" value="SIP_fam"/>
</dbReference>
<evidence type="ECO:0000313" key="3">
    <source>
        <dbReference type="EMBL" id="QHN34691.1"/>
    </source>
</evidence>
<dbReference type="Proteomes" id="UP001059836">
    <property type="component" value="Chromosome"/>
</dbReference>